<keyword evidence="4 8" id="KW-1133">Transmembrane helix</keyword>
<evidence type="ECO:0000313" key="13">
    <source>
        <dbReference type="Proteomes" id="UP000822369"/>
    </source>
</evidence>
<dbReference type="OMA" id="DEHIWIS"/>
<evidence type="ECO:0000256" key="2">
    <source>
        <dbReference type="ARBA" id="ARBA00007200"/>
    </source>
</evidence>
<dbReference type="Proteomes" id="UP000822369">
    <property type="component" value="Chromosome 11"/>
</dbReference>
<feature type="signal peptide" evidence="9">
    <location>
        <begin position="1"/>
        <end position="23"/>
    </location>
</feature>
<feature type="chain" id="PRO_5038373576" evidence="9">
    <location>
        <begin position="24"/>
        <end position="1091"/>
    </location>
</feature>
<keyword evidence="3 8" id="KW-0812">Transmembrane</keyword>
<dbReference type="Pfam" id="PF01825">
    <property type="entry name" value="GPS"/>
    <property type="match status" value="1"/>
</dbReference>
<dbReference type="PROSITE" id="PS50221">
    <property type="entry name" value="GAIN_B"/>
    <property type="match status" value="1"/>
</dbReference>
<evidence type="ECO:0000313" key="12">
    <source>
        <dbReference type="EMBL" id="KAF7212110.1"/>
    </source>
</evidence>
<dbReference type="GO" id="GO:0016020">
    <property type="term" value="C:membrane"/>
    <property type="evidence" value="ECO:0007669"/>
    <property type="project" value="UniProtKB-SubCell"/>
</dbReference>
<dbReference type="Gene3D" id="2.60.220.50">
    <property type="match status" value="1"/>
</dbReference>
<dbReference type="SUPFAM" id="SSF49723">
    <property type="entry name" value="Lipase/lipooxygenase domain (PLAT/LH2 domain)"/>
    <property type="match status" value="1"/>
</dbReference>
<dbReference type="InterPro" id="IPR057244">
    <property type="entry name" value="GAIN_B"/>
</dbReference>
<evidence type="ECO:0000259" key="10">
    <source>
        <dbReference type="PROSITE" id="PS50095"/>
    </source>
</evidence>
<feature type="transmembrane region" description="Helical" evidence="8">
    <location>
        <begin position="1037"/>
        <end position="1059"/>
    </location>
</feature>
<dbReference type="InterPro" id="IPR016187">
    <property type="entry name" value="CTDL_fold"/>
</dbReference>
<dbReference type="InterPro" id="IPR036392">
    <property type="entry name" value="PLAT/LH2_dom_sf"/>
</dbReference>
<dbReference type="Gene3D" id="3.10.100.10">
    <property type="entry name" value="Mannose-Binding Protein A, subunit A"/>
    <property type="match status" value="1"/>
</dbReference>
<dbReference type="GO" id="GO:0005262">
    <property type="term" value="F:calcium channel activity"/>
    <property type="evidence" value="ECO:0007669"/>
    <property type="project" value="TreeGrafter"/>
</dbReference>
<dbReference type="EMBL" id="JAAVVJ010000011">
    <property type="protein sequence ID" value="KAF7212110.1"/>
    <property type="molecule type" value="Genomic_DNA"/>
</dbReference>
<dbReference type="Pfam" id="PF01477">
    <property type="entry name" value="PLAT"/>
    <property type="match status" value="1"/>
</dbReference>
<protein>
    <submittedName>
        <fullName evidence="12">Transcript variant X1</fullName>
    </submittedName>
</protein>
<comment type="caution">
    <text evidence="7">Lacks conserved residue(s) required for the propagation of feature annotation.</text>
</comment>
<sequence>MDVLQSFIFLWISAGNLPSSANSETSNNLTVPCEFVSKDVCLEFVEESQTWSQASSSCEAKGGKLLKVLNSPIKMYLNNFTREKNTSTFTWWLGERVRVPNQELSLAENANVSKDLCTFMKLRPLQFFTSSCNNKHGFFCIYTLKSPQRSKQANISSDAVKSRIKRGISDFSNGMASNINDIRNLLQFAVKELKRMETTPGEPTNDNRDNFISYVSKGTGKLNQTFAVSNKPVIESIIGCCIGIMRLSLKKCDIAQNPNPTSLFENIFETIRVASLLLGPDINQTIVTRSLTSTIYLKTFLPKDLNNAVLGSVSDGGFVQLPPYSALQSSLGKYATVTAQIATFPDNPHPSEDNITGSVCDLALIGGLSPVRLQNLTQWFEIFLSRPNPAPLLNSTFVLTKDTKSLSTINISDPQMTMFFNVEPSANVSLVLTLAYGSPPNSTNFRNKTTLNSTGDYRWMITPDMLQRTPGTWYIDTRLSNYTSETNVTLTAAIYLTKCLYWNTDTKNWSTSGCMVGSKSTPNLTQCLCNHLTLFGSSFFVMPNYVDISRTAELFATVTNNYVVLALLCAFYGLYLITLLWACYADRHAGSKRKVTLLEDNHPGAQYNYLIGIQTSHRKSAGTSANVTLKLIGSDGESTIHNLTDPDKPVFERGAFDMFLLSTPFPLGDMRNLRLQHDNSGGNPSWYVNKVIVQDLQSRNVWHFFCNCWLSSDQGDGMTKKTFNAAKNNEIASFMNIFQSRTSTGFRDEHIWVSIVDPPSRSPFTRAQRVSCCMCLLLCTMAINIAFWNIPVDESSPVLFSIGSMTMRWQEFMVGVQCGLLMFPINILIITIFRSIRPRIVSKSKNDGFTENVRPPAITMPTILRETEEVISLVSMSERNKMPELLKLESADDLCPALDRLHIFIQHMQGENESNNHWVYCSKFLLAGLCHLLMNLEKLDGKNFLSPEEYHRVLSLANLLVRKTEMVLSSHLANCPPPVRRKKKVSAGLRLPWWCVFIGWFLLLSISGISTYFTLLYSFQYGKEKSIKWVMSLGLSLFESIFILQPLKVIGVAVVLALLMKPVAVEDTEEAEQALSGQLEKCRSYSGRGAL</sequence>
<feature type="transmembrane region" description="Helical" evidence="8">
    <location>
        <begin position="770"/>
        <end position="792"/>
    </location>
</feature>
<evidence type="ECO:0000256" key="9">
    <source>
        <dbReference type="SAM" id="SignalP"/>
    </source>
</evidence>
<dbReference type="AlphaFoldDB" id="A0A9D3BLR8"/>
<proteinExistence type="inferred from homology"/>
<evidence type="ECO:0000256" key="4">
    <source>
        <dbReference type="ARBA" id="ARBA00022989"/>
    </source>
</evidence>
<dbReference type="PANTHER" id="PTHR10877">
    <property type="entry name" value="POLYCYSTIN FAMILY MEMBER"/>
    <property type="match status" value="1"/>
</dbReference>
<feature type="domain" description="PLAT" evidence="10">
    <location>
        <begin position="607"/>
        <end position="724"/>
    </location>
</feature>
<dbReference type="InterPro" id="IPR016186">
    <property type="entry name" value="C-type_lectin-like/link_sf"/>
</dbReference>
<keyword evidence="5 8" id="KW-0472">Membrane</keyword>
<dbReference type="KEGG" id="nfu:107381595"/>
<dbReference type="InterPro" id="IPR000203">
    <property type="entry name" value="GPS"/>
</dbReference>
<dbReference type="CDD" id="cd01752">
    <property type="entry name" value="PLAT_polycystin"/>
    <property type="match status" value="1"/>
</dbReference>
<evidence type="ECO:0000256" key="5">
    <source>
        <dbReference type="ARBA" id="ARBA00023136"/>
    </source>
</evidence>
<reference evidence="12" key="1">
    <citation type="submission" date="2020-03" db="EMBL/GenBank/DDBJ databases">
        <title>Intra-Species Differences in Population Size shape Life History and Genome Evolution.</title>
        <authorList>
            <person name="Willemsen D."/>
            <person name="Cui R."/>
            <person name="Valenzano D.R."/>
        </authorList>
    </citation>
    <scope>NUCLEOTIDE SEQUENCE</scope>
    <source>
        <strain evidence="12">GRZ</strain>
        <tissue evidence="12">Whole</tissue>
    </source>
</reference>
<name>A0A9D3BLR8_NOTFU</name>
<comment type="similarity">
    <text evidence="2">Belongs to the polycystin family.</text>
</comment>
<keyword evidence="6" id="KW-1015">Disulfide bond</keyword>
<dbReference type="SUPFAM" id="SSF56436">
    <property type="entry name" value="C-type lectin-like"/>
    <property type="match status" value="1"/>
</dbReference>
<evidence type="ECO:0000259" key="11">
    <source>
        <dbReference type="PROSITE" id="PS50221"/>
    </source>
</evidence>
<dbReference type="Gene3D" id="2.60.60.20">
    <property type="entry name" value="PLAT/LH2 domain"/>
    <property type="match status" value="1"/>
</dbReference>
<evidence type="ECO:0000256" key="8">
    <source>
        <dbReference type="SAM" id="Phobius"/>
    </source>
</evidence>
<dbReference type="InterPro" id="IPR042060">
    <property type="entry name" value="PLAT_polycystin1"/>
</dbReference>
<evidence type="ECO:0000256" key="3">
    <source>
        <dbReference type="ARBA" id="ARBA00022692"/>
    </source>
</evidence>
<dbReference type="GO" id="GO:0050982">
    <property type="term" value="P:detection of mechanical stimulus"/>
    <property type="evidence" value="ECO:0007669"/>
    <property type="project" value="TreeGrafter"/>
</dbReference>
<feature type="domain" description="GAIN-B" evidence="11">
    <location>
        <begin position="407"/>
        <end position="548"/>
    </location>
</feature>
<dbReference type="FunFam" id="2.60.60.20:FF:000008">
    <property type="entry name" value="Polycystic kidney disease 1-like 2, isoform CRA_a"/>
    <property type="match status" value="1"/>
</dbReference>
<gene>
    <name evidence="12" type="ORF">G4P62_007210</name>
</gene>
<evidence type="ECO:0000256" key="7">
    <source>
        <dbReference type="PROSITE-ProRule" id="PRU00152"/>
    </source>
</evidence>
<feature type="transmembrane region" description="Helical" evidence="8">
    <location>
        <begin position="991"/>
        <end position="1017"/>
    </location>
</feature>
<feature type="transmembrane region" description="Helical" evidence="8">
    <location>
        <begin position="562"/>
        <end position="584"/>
    </location>
</feature>
<feature type="transmembrane region" description="Helical" evidence="8">
    <location>
        <begin position="812"/>
        <end position="833"/>
    </location>
</feature>
<dbReference type="PANTHER" id="PTHR10877:SF197">
    <property type="entry name" value="POLYCYSTIC KIDNEY DISEASE PROTEIN 1-LIKE 2"/>
    <property type="match status" value="1"/>
</dbReference>
<dbReference type="InterPro" id="IPR051223">
    <property type="entry name" value="Polycystin"/>
</dbReference>
<dbReference type="SMART" id="SM00303">
    <property type="entry name" value="GPS"/>
    <property type="match status" value="1"/>
</dbReference>
<accession>A0A9D3BLR8</accession>
<comment type="subcellular location">
    <subcellularLocation>
        <location evidence="1">Membrane</location>
    </subcellularLocation>
</comment>
<organism evidence="12 13">
    <name type="scientific">Nothobranchius furzeri</name>
    <name type="common">Turquoise killifish</name>
    <dbReference type="NCBI Taxonomy" id="105023"/>
    <lineage>
        <taxon>Eukaryota</taxon>
        <taxon>Metazoa</taxon>
        <taxon>Chordata</taxon>
        <taxon>Craniata</taxon>
        <taxon>Vertebrata</taxon>
        <taxon>Euteleostomi</taxon>
        <taxon>Actinopterygii</taxon>
        <taxon>Neopterygii</taxon>
        <taxon>Teleostei</taxon>
        <taxon>Neoteleostei</taxon>
        <taxon>Acanthomorphata</taxon>
        <taxon>Ovalentaria</taxon>
        <taxon>Atherinomorphae</taxon>
        <taxon>Cyprinodontiformes</taxon>
        <taxon>Nothobranchiidae</taxon>
        <taxon>Nothobranchius</taxon>
    </lineage>
</organism>
<evidence type="ECO:0000256" key="1">
    <source>
        <dbReference type="ARBA" id="ARBA00004370"/>
    </source>
</evidence>
<dbReference type="CDD" id="cd00037">
    <property type="entry name" value="CLECT"/>
    <property type="match status" value="1"/>
</dbReference>
<dbReference type="PROSITE" id="PS50095">
    <property type="entry name" value="PLAT"/>
    <property type="match status" value="1"/>
</dbReference>
<comment type="caution">
    <text evidence="12">The sequence shown here is derived from an EMBL/GenBank/DDBJ whole genome shotgun (WGS) entry which is preliminary data.</text>
</comment>
<evidence type="ECO:0000256" key="6">
    <source>
        <dbReference type="ARBA" id="ARBA00023157"/>
    </source>
</evidence>
<dbReference type="SMART" id="SM00308">
    <property type="entry name" value="LH2"/>
    <property type="match status" value="1"/>
</dbReference>
<keyword evidence="9" id="KW-0732">Signal</keyword>
<dbReference type="InterPro" id="IPR046338">
    <property type="entry name" value="GAIN_dom_sf"/>
</dbReference>
<dbReference type="InterPro" id="IPR001024">
    <property type="entry name" value="PLAT/LH2_dom"/>
</dbReference>